<sequence length="66" mass="7525">MPQINKGEREVVTVRLPIELFQKLDTYVKRSQTTKTDFVGGLIAEALEPVDLENLDQQQERLPLTA</sequence>
<dbReference type="OrthoDB" id="4954298at2"/>
<evidence type="ECO:0000313" key="1">
    <source>
        <dbReference type="EMBL" id="PRZ11411.1"/>
    </source>
</evidence>
<reference evidence="1 2" key="1">
    <citation type="submission" date="2018-03" db="EMBL/GenBank/DDBJ databases">
        <title>Comparative analysis of microorganisms from saline springs in Andes Mountain Range, Colombia.</title>
        <authorList>
            <person name="Rubin E."/>
        </authorList>
    </citation>
    <scope>NUCLEOTIDE SEQUENCE [LARGE SCALE GENOMIC DNA]</scope>
    <source>
        <strain evidence="1 2">CG 35</strain>
    </source>
</reference>
<dbReference type="EMBL" id="PVTY01000052">
    <property type="protein sequence ID" value="PRZ11411.1"/>
    <property type="molecule type" value="Genomic_DNA"/>
</dbReference>
<protein>
    <recommendedName>
        <fullName evidence="3">CopG-like ribbon-helix-helix domain-containing protein</fullName>
    </recommendedName>
</protein>
<organism evidence="1 2">
    <name type="scientific">Nesterenkonia sandarakina</name>
    <dbReference type="NCBI Taxonomy" id="272918"/>
    <lineage>
        <taxon>Bacteria</taxon>
        <taxon>Bacillati</taxon>
        <taxon>Actinomycetota</taxon>
        <taxon>Actinomycetes</taxon>
        <taxon>Micrococcales</taxon>
        <taxon>Micrococcaceae</taxon>
        <taxon>Nesterenkonia</taxon>
    </lineage>
</organism>
<dbReference type="Proteomes" id="UP000238217">
    <property type="component" value="Unassembled WGS sequence"/>
</dbReference>
<accession>A0A2T0Y9P1</accession>
<dbReference type="AlphaFoldDB" id="A0A2T0Y9P1"/>
<evidence type="ECO:0008006" key="3">
    <source>
        <dbReference type="Google" id="ProtNLM"/>
    </source>
</evidence>
<evidence type="ECO:0000313" key="2">
    <source>
        <dbReference type="Proteomes" id="UP000238217"/>
    </source>
</evidence>
<keyword evidence="2" id="KW-1185">Reference proteome</keyword>
<comment type="caution">
    <text evidence="1">The sequence shown here is derived from an EMBL/GenBank/DDBJ whole genome shotgun (WGS) entry which is preliminary data.</text>
</comment>
<name>A0A2T0Y9P1_9MICC</name>
<proteinExistence type="predicted"/>
<dbReference type="RefSeq" id="WP_106124216.1">
    <property type="nucleotide sequence ID" value="NZ_PVTY01000052.1"/>
</dbReference>
<gene>
    <name evidence="1" type="ORF">BCL67_1521</name>
</gene>